<proteinExistence type="predicted"/>
<gene>
    <name evidence="2" type="ORF">PCAMFM013_S003g000109</name>
</gene>
<reference evidence="2 3" key="1">
    <citation type="journal article" date="2014" name="Nat. Commun.">
        <title>Multiple recent horizontal transfers of a large genomic region in cheese making fungi.</title>
        <authorList>
            <person name="Cheeseman K."/>
            <person name="Ropars J."/>
            <person name="Renault P."/>
            <person name="Dupont J."/>
            <person name="Gouzy J."/>
            <person name="Branca A."/>
            <person name="Abraham A.L."/>
            <person name="Ceppi M."/>
            <person name="Conseiller E."/>
            <person name="Debuchy R."/>
            <person name="Malagnac F."/>
            <person name="Goarin A."/>
            <person name="Silar P."/>
            <person name="Lacoste S."/>
            <person name="Sallet E."/>
            <person name="Bensimon A."/>
            <person name="Giraud T."/>
            <person name="Brygoo Y."/>
        </authorList>
    </citation>
    <scope>NUCLEOTIDE SEQUENCE [LARGE SCALE GENOMIC DNA]</scope>
    <source>
        <strain evidence="3">FM 013</strain>
    </source>
</reference>
<evidence type="ECO:0000313" key="3">
    <source>
        <dbReference type="Proteomes" id="UP000053732"/>
    </source>
</evidence>
<protein>
    <submittedName>
        <fullName evidence="2">Str. FM013</fullName>
    </submittedName>
</protein>
<name>A0A0G4NZ25_PENC3</name>
<evidence type="ECO:0000256" key="1">
    <source>
        <dbReference type="SAM" id="MobiDB-lite"/>
    </source>
</evidence>
<keyword evidence="3" id="KW-1185">Reference proteome</keyword>
<accession>A0A0G4NZ25</accession>
<sequence>MEAQISITQVQYWGNFLIIVLENEDTDLTAVPRTTTDTRPTSTRRLTDPTGDVVNNSRFPYGDKVFLPCASGNEIAQISMEITHRNVVIAKWEKGAGYRWSDSIGYGH</sequence>
<dbReference type="AlphaFoldDB" id="A0A0G4NZ25"/>
<dbReference type="STRING" id="1429867.A0A0G4NZ25"/>
<dbReference type="Proteomes" id="UP000053732">
    <property type="component" value="Unassembled WGS sequence"/>
</dbReference>
<evidence type="ECO:0000313" key="2">
    <source>
        <dbReference type="EMBL" id="CRL19318.1"/>
    </source>
</evidence>
<dbReference type="EMBL" id="HG793136">
    <property type="protein sequence ID" value="CRL19318.1"/>
    <property type="molecule type" value="Genomic_DNA"/>
</dbReference>
<organism evidence="2 3">
    <name type="scientific">Penicillium camemberti (strain FM 013)</name>
    <dbReference type="NCBI Taxonomy" id="1429867"/>
    <lineage>
        <taxon>Eukaryota</taxon>
        <taxon>Fungi</taxon>
        <taxon>Dikarya</taxon>
        <taxon>Ascomycota</taxon>
        <taxon>Pezizomycotina</taxon>
        <taxon>Eurotiomycetes</taxon>
        <taxon>Eurotiomycetidae</taxon>
        <taxon>Eurotiales</taxon>
        <taxon>Aspergillaceae</taxon>
        <taxon>Penicillium</taxon>
    </lineage>
</organism>
<feature type="compositionally biased region" description="Low complexity" evidence="1">
    <location>
        <begin position="31"/>
        <end position="50"/>
    </location>
</feature>
<feature type="region of interest" description="Disordered" evidence="1">
    <location>
        <begin position="31"/>
        <end position="51"/>
    </location>
</feature>